<sequence length="223" mass="25795">MMISPENYCEEYLREKDAKQILSIIRGLKNEMSHLKNIMEHPDYGTESKVCPSESVRLSCTREYLERAKQALVEVGGTYNPSRTELRTLDFISNVNHISKFTFSIGGFFGGYNTYIADLSGNELKFESKQGEASTPMKVFNKDGEPLTKESFLEGIRKLHMGEWKRSYSPERFGHMVLDGTQWEIEIEYDNGHRKVRFDGDNSYPYNFYDLQALFGVEEDCEN</sequence>
<evidence type="ECO:0000313" key="2">
    <source>
        <dbReference type="Proteomes" id="UP000198625"/>
    </source>
</evidence>
<dbReference type="RefSeq" id="WP_091728774.1">
    <property type="nucleotide sequence ID" value="NZ_FNQE01000011.1"/>
</dbReference>
<dbReference type="AlphaFoldDB" id="A0A1H3NW13"/>
<accession>A0A1H3NW13</accession>
<dbReference type="STRING" id="415015.SAMN05660462_01280"/>
<dbReference type="Proteomes" id="UP000198625">
    <property type="component" value="Unassembled WGS sequence"/>
</dbReference>
<name>A0A1H3NW13_9FIRM</name>
<gene>
    <name evidence="1" type="ORF">SAMN05660462_01280</name>
</gene>
<dbReference type="OrthoDB" id="4979632at2"/>
<keyword evidence="2" id="KW-1185">Reference proteome</keyword>
<organism evidence="1 2">
    <name type="scientific">Proteiniborus ethanoligenes</name>
    <dbReference type="NCBI Taxonomy" id="415015"/>
    <lineage>
        <taxon>Bacteria</taxon>
        <taxon>Bacillati</taxon>
        <taxon>Bacillota</taxon>
        <taxon>Clostridia</taxon>
        <taxon>Eubacteriales</taxon>
        <taxon>Proteiniborus</taxon>
    </lineage>
</organism>
<reference evidence="1 2" key="1">
    <citation type="submission" date="2016-10" db="EMBL/GenBank/DDBJ databases">
        <authorList>
            <person name="de Groot N.N."/>
        </authorList>
    </citation>
    <scope>NUCLEOTIDE SEQUENCE [LARGE SCALE GENOMIC DNA]</scope>
    <source>
        <strain evidence="1 2">DSM 21650</strain>
    </source>
</reference>
<dbReference type="EMBL" id="FNQE01000011">
    <property type="protein sequence ID" value="SDY92900.1"/>
    <property type="molecule type" value="Genomic_DNA"/>
</dbReference>
<proteinExistence type="predicted"/>
<evidence type="ECO:0000313" key="1">
    <source>
        <dbReference type="EMBL" id="SDY92900.1"/>
    </source>
</evidence>
<protein>
    <submittedName>
        <fullName evidence="1">Uncharacterized protein</fullName>
    </submittedName>
</protein>